<dbReference type="AlphaFoldDB" id="A0A426QIE6"/>
<name>A0A426QIE6_9GAMM</name>
<dbReference type="Proteomes" id="UP000287798">
    <property type="component" value="Unassembled WGS sequence"/>
</dbReference>
<sequence length="60" mass="6376">MRKTKAGAAQAAGTQQKSRTASRGSKPAAARKTPARKTGAPPRAEVEADPYQSGRRIWPD</sequence>
<feature type="region of interest" description="Disordered" evidence="1">
    <location>
        <begin position="1"/>
        <end position="60"/>
    </location>
</feature>
<accession>A0A426QIE6</accession>
<comment type="caution">
    <text evidence="2">The sequence shown here is derived from an EMBL/GenBank/DDBJ whole genome shotgun (WGS) entry which is preliminary data.</text>
</comment>
<feature type="compositionally biased region" description="Low complexity" evidence="1">
    <location>
        <begin position="26"/>
        <end position="38"/>
    </location>
</feature>
<evidence type="ECO:0000256" key="1">
    <source>
        <dbReference type="SAM" id="MobiDB-lite"/>
    </source>
</evidence>
<dbReference type="EMBL" id="QZMU01000001">
    <property type="protein sequence ID" value="RRQ21515.1"/>
    <property type="molecule type" value="Genomic_DNA"/>
</dbReference>
<evidence type="ECO:0000313" key="3">
    <source>
        <dbReference type="Proteomes" id="UP000287798"/>
    </source>
</evidence>
<evidence type="ECO:0000313" key="2">
    <source>
        <dbReference type="EMBL" id="RRQ21515.1"/>
    </source>
</evidence>
<reference evidence="2 3" key="1">
    <citation type="journal article" date="2010" name="Int. J. Syst. Evol. Microbiol.">
        <title>Thiohalobacter thiocyanaticus gen. nov., sp. nov., a moderately halophilic, sulfur-oxidizing gammaproteobacterium from hypersaline lakes, that utilizes thiocyanate.</title>
        <authorList>
            <person name="Sorokin D.Y."/>
            <person name="Kovaleva O.L."/>
            <person name="Tourova T.P."/>
            <person name="Muyzer G."/>
        </authorList>
    </citation>
    <scope>NUCLEOTIDE SEQUENCE [LARGE SCALE GENOMIC DNA]</scope>
    <source>
        <strain evidence="2 3">Hrh1</strain>
    </source>
</reference>
<protein>
    <submittedName>
        <fullName evidence="2">Uncharacterized protein</fullName>
    </submittedName>
</protein>
<proteinExistence type="predicted"/>
<gene>
    <name evidence="2" type="ORF">D6C00_05895</name>
</gene>
<keyword evidence="3" id="KW-1185">Reference proteome</keyword>
<organism evidence="2 3">
    <name type="scientific">Thiohalobacter thiocyanaticus</name>
    <dbReference type="NCBI Taxonomy" id="585455"/>
    <lineage>
        <taxon>Bacteria</taxon>
        <taxon>Pseudomonadati</taxon>
        <taxon>Pseudomonadota</taxon>
        <taxon>Gammaproteobacteria</taxon>
        <taxon>Thiohalobacterales</taxon>
        <taxon>Thiohalobacteraceae</taxon>
        <taxon>Thiohalobacter</taxon>
    </lineage>
</organism>
<feature type="compositionally biased region" description="Low complexity" evidence="1">
    <location>
        <begin position="1"/>
        <end position="17"/>
    </location>
</feature>